<accession>A0A8S5R9Y6</accession>
<evidence type="ECO:0000313" key="1">
    <source>
        <dbReference type="EMBL" id="DAE27881.1"/>
    </source>
</evidence>
<sequence>MLTATWGKHFFKADATKCASEIMEICDQMESATPQQILEKARDESTELHKCFTWDDSIAAEKYRIHEARLIVCQLKIVEQDIDNKPKPTAIRVFYKTDGKSGYKPTQLILKQPDEYEALLERCRNELLSVKQKYQNISEYEEVWELIN</sequence>
<dbReference type="EMBL" id="BK015846">
    <property type="protein sequence ID" value="DAE27881.1"/>
    <property type="molecule type" value="Genomic_DNA"/>
</dbReference>
<reference evidence="1" key="1">
    <citation type="journal article" date="2021" name="Proc. Natl. Acad. Sci. U.S.A.">
        <title>A Catalog of Tens of Thousands of Viruses from Human Metagenomes Reveals Hidden Associations with Chronic Diseases.</title>
        <authorList>
            <person name="Tisza M.J."/>
            <person name="Buck C.B."/>
        </authorList>
    </citation>
    <scope>NUCLEOTIDE SEQUENCE</scope>
    <source>
        <strain evidence="1">CtDYl1</strain>
    </source>
</reference>
<organism evidence="1">
    <name type="scientific">virus sp. ctDYl1</name>
    <dbReference type="NCBI Taxonomy" id="2826795"/>
    <lineage>
        <taxon>Viruses</taxon>
    </lineage>
</organism>
<name>A0A8S5R9Y6_9VIRU</name>
<protein>
    <submittedName>
        <fullName evidence="1">Uncharacterized protein</fullName>
    </submittedName>
</protein>
<proteinExistence type="predicted"/>